<dbReference type="GO" id="GO:0046872">
    <property type="term" value="F:metal ion binding"/>
    <property type="evidence" value="ECO:0007669"/>
    <property type="project" value="UniProtKB-KW"/>
</dbReference>
<dbReference type="NCBIfam" id="TIGR02705">
    <property type="entry name" value="nudix_YtkD"/>
    <property type="match status" value="1"/>
</dbReference>
<evidence type="ECO:0000256" key="2">
    <source>
        <dbReference type="ARBA" id="ARBA00005582"/>
    </source>
</evidence>
<protein>
    <submittedName>
        <fullName evidence="7">RNA deprotection pyrophosphohydrolase</fullName>
    </submittedName>
</protein>
<comment type="cofactor">
    <cofactor evidence="1">
        <name>Mg(2+)</name>
        <dbReference type="ChEBI" id="CHEBI:18420"/>
    </cofactor>
</comment>
<evidence type="ECO:0000313" key="7">
    <source>
        <dbReference type="EMBL" id="XDI35969.1"/>
    </source>
</evidence>
<evidence type="ECO:0000256" key="5">
    <source>
        <dbReference type="ARBA" id="ARBA00022842"/>
    </source>
</evidence>
<dbReference type="Pfam" id="PF00293">
    <property type="entry name" value="NUDIX"/>
    <property type="match status" value="1"/>
</dbReference>
<name>A0AB39BQG9_9BACI</name>
<accession>A0AB39BQG9</accession>
<dbReference type="EMBL" id="CP162551">
    <property type="protein sequence ID" value="XDI35969.1"/>
    <property type="molecule type" value="Genomic_DNA"/>
</dbReference>
<dbReference type="PANTHER" id="PTHR43758">
    <property type="entry name" value="7,8-DIHYDRO-8-OXOGUANINE TRIPHOSPHATASE"/>
    <property type="match status" value="1"/>
</dbReference>
<dbReference type="GO" id="GO:0016818">
    <property type="term" value="F:hydrolase activity, acting on acid anhydrides, in phosphorus-containing anhydrides"/>
    <property type="evidence" value="ECO:0007669"/>
    <property type="project" value="TreeGrafter"/>
</dbReference>
<dbReference type="InterPro" id="IPR000086">
    <property type="entry name" value="NUDIX_hydrolase_dom"/>
</dbReference>
<dbReference type="InterPro" id="IPR020084">
    <property type="entry name" value="NUDIX_hydrolase_CS"/>
</dbReference>
<keyword evidence="5" id="KW-0460">Magnesium</keyword>
<proteinExistence type="inferred from homology"/>
<dbReference type="PROSITE" id="PS51462">
    <property type="entry name" value="NUDIX"/>
    <property type="match status" value="1"/>
</dbReference>
<dbReference type="RefSeq" id="WP_368503479.1">
    <property type="nucleotide sequence ID" value="NZ_CP162551.1"/>
</dbReference>
<dbReference type="SUPFAM" id="SSF55811">
    <property type="entry name" value="Nudix"/>
    <property type="match status" value="1"/>
</dbReference>
<reference evidence="7" key="1">
    <citation type="submission" date="2024-07" db="EMBL/GenBank/DDBJ databases">
        <title>Identification and characteristics of an arsenic-resistant bacterial isolate, which belongs to a novel species.</title>
        <authorList>
            <person name="Juszczyk A."/>
            <person name="Kowalczyk A."/>
            <person name="Was K."/>
            <person name="Kosowicz W."/>
            <person name="Budzyn A."/>
            <person name="Latowski D."/>
        </authorList>
    </citation>
    <scope>NUCLEOTIDE SEQUENCE</scope>
    <source>
        <strain evidence="7">As8PL</strain>
    </source>
</reference>
<gene>
    <name evidence="7" type="primary">ytkD</name>
    <name evidence="7" type="ORF">AB3N04_14835</name>
</gene>
<dbReference type="GO" id="GO:0005737">
    <property type="term" value="C:cytoplasm"/>
    <property type="evidence" value="ECO:0007669"/>
    <property type="project" value="TreeGrafter"/>
</dbReference>
<comment type="similarity">
    <text evidence="2">Belongs to the Nudix hydrolase family.</text>
</comment>
<evidence type="ECO:0000256" key="1">
    <source>
        <dbReference type="ARBA" id="ARBA00001946"/>
    </source>
</evidence>
<evidence type="ECO:0000259" key="6">
    <source>
        <dbReference type="PROSITE" id="PS51462"/>
    </source>
</evidence>
<evidence type="ECO:0000256" key="3">
    <source>
        <dbReference type="ARBA" id="ARBA00022723"/>
    </source>
</evidence>
<dbReference type="CDD" id="cd04665">
    <property type="entry name" value="NUDIX_RppH"/>
    <property type="match status" value="1"/>
</dbReference>
<keyword evidence="3" id="KW-0479">Metal-binding</keyword>
<dbReference type="Gene3D" id="3.90.79.10">
    <property type="entry name" value="Nucleoside Triphosphate Pyrophosphohydrolase"/>
    <property type="match status" value="1"/>
</dbReference>
<feature type="domain" description="Nudix hydrolase" evidence="6">
    <location>
        <begin position="11"/>
        <end position="157"/>
    </location>
</feature>
<keyword evidence="4" id="KW-0378">Hydrolase</keyword>
<dbReference type="PROSITE" id="PS00893">
    <property type="entry name" value="NUDIX_BOX"/>
    <property type="match status" value="1"/>
</dbReference>
<evidence type="ECO:0000256" key="4">
    <source>
        <dbReference type="ARBA" id="ARBA00022801"/>
    </source>
</evidence>
<dbReference type="PANTHER" id="PTHR43758:SF8">
    <property type="entry name" value="8-OXO-DGTP DIPHOSPHATASE YTKD-RELATED"/>
    <property type="match status" value="1"/>
</dbReference>
<dbReference type="AlphaFoldDB" id="A0AB39BQG9"/>
<organism evidence="7">
    <name type="scientific">Alkalihalophilus sp. As8PL</name>
    <dbReference type="NCBI Taxonomy" id="3237103"/>
    <lineage>
        <taxon>Bacteria</taxon>
        <taxon>Bacillati</taxon>
        <taxon>Bacillota</taxon>
        <taxon>Bacilli</taxon>
        <taxon>Bacillales</taxon>
        <taxon>Bacillaceae</taxon>
        <taxon>Alkalihalophilus</taxon>
    </lineage>
</organism>
<dbReference type="InterPro" id="IPR015797">
    <property type="entry name" value="NUDIX_hydrolase-like_dom_sf"/>
</dbReference>
<sequence length="157" mass="18342">MQQFYDQFGCMVRLALDETPFSQNPKHVWVICRYKEQWLVTKHKKRGLEFPGGKVECNETPIAAAYREVMEETGGVIGDIRLIGQYEVTTENELIYKNIYFATISSLIKKDTYLETEGPITLEALPAHIKEDKRFSFIMKDEVLVYCLEYMKEEQLV</sequence>
<dbReference type="InterPro" id="IPR014078">
    <property type="entry name" value="Nudix_YtkD"/>
</dbReference>